<dbReference type="SUPFAM" id="SSF56935">
    <property type="entry name" value="Porins"/>
    <property type="match status" value="1"/>
</dbReference>
<dbReference type="Proteomes" id="UP000310760">
    <property type="component" value="Unassembled WGS sequence"/>
</dbReference>
<protein>
    <submittedName>
        <fullName evidence="1">TonB-dependent receptor</fullName>
    </submittedName>
</protein>
<evidence type="ECO:0000313" key="1">
    <source>
        <dbReference type="EMBL" id="TGY69197.1"/>
    </source>
</evidence>
<name>A0A4S2FJT8_9BACT</name>
<proteinExistence type="predicted"/>
<dbReference type="RefSeq" id="WP_135952112.1">
    <property type="nucleotide sequence ID" value="NZ_CAOOJZ010000004.1"/>
</dbReference>
<organism evidence="1 2">
    <name type="scientific">Phocaeicola sartorii</name>
    <dbReference type="NCBI Taxonomy" id="671267"/>
    <lineage>
        <taxon>Bacteria</taxon>
        <taxon>Pseudomonadati</taxon>
        <taxon>Bacteroidota</taxon>
        <taxon>Bacteroidia</taxon>
        <taxon>Bacteroidales</taxon>
        <taxon>Bacteroidaceae</taxon>
        <taxon>Phocaeicola</taxon>
    </lineage>
</organism>
<dbReference type="Pfam" id="PF13620">
    <property type="entry name" value="CarboxypepD_reg"/>
    <property type="match status" value="1"/>
</dbReference>
<dbReference type="EMBL" id="SRYJ01000031">
    <property type="protein sequence ID" value="TGY69197.1"/>
    <property type="molecule type" value="Genomic_DNA"/>
</dbReference>
<gene>
    <name evidence="1" type="ORF">E5339_13880</name>
</gene>
<comment type="caution">
    <text evidence="1">The sequence shown here is derived from an EMBL/GenBank/DDBJ whole genome shotgun (WGS) entry which is preliminary data.</text>
</comment>
<dbReference type="InterPro" id="IPR008969">
    <property type="entry name" value="CarboxyPept-like_regulatory"/>
</dbReference>
<dbReference type="SUPFAM" id="SSF49464">
    <property type="entry name" value="Carboxypeptidase regulatory domain-like"/>
    <property type="match status" value="1"/>
</dbReference>
<accession>A0A4S2FJT8</accession>
<reference evidence="1 2" key="1">
    <citation type="submission" date="2019-04" db="EMBL/GenBank/DDBJ databases">
        <title>Microbes associate with the intestines of laboratory mice.</title>
        <authorList>
            <person name="Navarre W."/>
            <person name="Wong E."/>
            <person name="Huang K."/>
            <person name="Tropini C."/>
            <person name="Ng K."/>
            <person name="Yu B."/>
        </authorList>
    </citation>
    <scope>NUCLEOTIDE SEQUENCE [LARGE SCALE GENOMIC DNA]</scope>
    <source>
        <strain evidence="1 2">NM22_B1</strain>
    </source>
</reference>
<sequence length="765" mass="88579">MTSSYLLKLTGLSILIFTLSLSCLRAQNIRGTVWDENHNGLSYATVRLLHPDSIFVAGVCTDSVGHYQIKASYTGNYLLGISSIGFKTKFIPVHVLQDEVRLEPVVLDVEAVRLGEVMVNASSFIRQKDHVLIIPEKTQVRHSASGYDLLYRLMIPEVEVDRINGKVSAIGGETTLYIDGRKADAREIRNLNPKDVEKIEYYDVPTGKYMNDISAINFVMKQHESGGYVSFNADQKIGYLSGDYNVVAKLSKKSMDYTLFAGYSQREYSKLTDDRQEAFVFTDRVVRRQSTLLDDRVKNNSQYAQLNISNKQDKRLLSGKLSLVHSDSPDNYNRRSLLYDGDKENIESFSNVSQSGWKPNLELYGHWDVTDKQYLETTVVGSYTHNQYRYSYQENDYTVLTDNQEDMYELYAILNYGIQFKHRNALTIQGFHFHTVSSIDYRIGNIPWQHFWEGESMLFLDYTQRFGKKIFLRVCPGFSYIQYRLHHDDRKSKLSPRLRFNVTYTFAPQQQIRLTCPVGSGFLDISQLNTVEQQIDSLQIRRGNPHQRVPFQTTPSIAYSGQFGKITVGANVAYDMINYMRYEDFSIENNKLVRSYNSDRKYRNFSVQLFGTWKVTDHLRMRLNGGWRYVTYPSTSKSLDNFWGNLQVDYYWKDFSYGLYAKSKTKWLNFNLMSVTMAAQCGGYVSWNPKNWRMEVGVTNPFSTKFKEKSMMDREIYRCQNTMLAKPDRFAGYVKLAYTFDFGKKTSRESNSVDRSINSAILKVE</sequence>
<keyword evidence="1" id="KW-0675">Receptor</keyword>
<dbReference type="Gene3D" id="2.60.40.1120">
    <property type="entry name" value="Carboxypeptidase-like, regulatory domain"/>
    <property type="match status" value="1"/>
</dbReference>
<dbReference type="AlphaFoldDB" id="A0A4S2FJT8"/>
<evidence type="ECO:0000313" key="2">
    <source>
        <dbReference type="Proteomes" id="UP000310760"/>
    </source>
</evidence>